<dbReference type="AlphaFoldDB" id="A0AA38ZQJ3"/>
<feature type="domain" description="Disease resistance protein winged helix" evidence="4">
    <location>
        <begin position="115"/>
        <end position="182"/>
    </location>
</feature>
<gene>
    <name evidence="5" type="ORF">PVL29_011570</name>
</gene>
<evidence type="ECO:0000256" key="3">
    <source>
        <dbReference type="ARBA" id="ARBA00022821"/>
    </source>
</evidence>
<dbReference type="Gene3D" id="1.10.10.10">
    <property type="entry name" value="Winged helix-like DNA-binding domain superfamily/Winged helix DNA-binding domain"/>
    <property type="match status" value="1"/>
</dbReference>
<dbReference type="SMART" id="SM00369">
    <property type="entry name" value="LRR_TYP"/>
    <property type="match status" value="3"/>
</dbReference>
<dbReference type="Pfam" id="PF13855">
    <property type="entry name" value="LRR_8"/>
    <property type="match status" value="1"/>
</dbReference>
<dbReference type="InterPro" id="IPR032675">
    <property type="entry name" value="LRR_dom_sf"/>
</dbReference>
<organism evidence="5 6">
    <name type="scientific">Vitis rotundifolia</name>
    <name type="common">Muscadine grape</name>
    <dbReference type="NCBI Taxonomy" id="103349"/>
    <lineage>
        <taxon>Eukaryota</taxon>
        <taxon>Viridiplantae</taxon>
        <taxon>Streptophyta</taxon>
        <taxon>Embryophyta</taxon>
        <taxon>Tracheophyta</taxon>
        <taxon>Spermatophyta</taxon>
        <taxon>Magnoliopsida</taxon>
        <taxon>eudicotyledons</taxon>
        <taxon>Gunneridae</taxon>
        <taxon>Pentapetalae</taxon>
        <taxon>rosids</taxon>
        <taxon>Vitales</taxon>
        <taxon>Vitaceae</taxon>
        <taxon>Viteae</taxon>
        <taxon>Vitis</taxon>
    </lineage>
</organism>
<evidence type="ECO:0000313" key="5">
    <source>
        <dbReference type="EMBL" id="KAJ9692579.1"/>
    </source>
</evidence>
<protein>
    <recommendedName>
        <fullName evidence="4">Disease resistance protein winged helix domain-containing protein</fullName>
    </recommendedName>
</protein>
<keyword evidence="2" id="KW-0677">Repeat</keyword>
<dbReference type="SUPFAM" id="SSF52540">
    <property type="entry name" value="P-loop containing nucleoside triphosphate hydrolases"/>
    <property type="match status" value="1"/>
</dbReference>
<dbReference type="FunFam" id="1.10.8.430:FF:000003">
    <property type="entry name" value="Probable disease resistance protein At5g66910"/>
    <property type="match status" value="1"/>
</dbReference>
<evidence type="ECO:0000256" key="1">
    <source>
        <dbReference type="ARBA" id="ARBA00022614"/>
    </source>
</evidence>
<keyword evidence="1" id="KW-0433">Leucine-rich repeat</keyword>
<dbReference type="InterPro" id="IPR042197">
    <property type="entry name" value="Apaf_helical"/>
</dbReference>
<dbReference type="EMBL" id="JARBHA010000009">
    <property type="protein sequence ID" value="KAJ9692579.1"/>
    <property type="molecule type" value="Genomic_DNA"/>
</dbReference>
<dbReference type="Gene3D" id="3.80.10.10">
    <property type="entry name" value="Ribonuclease Inhibitor"/>
    <property type="match status" value="1"/>
</dbReference>
<accession>A0AA38ZQJ3</accession>
<keyword evidence="3" id="KW-0611">Plant defense</keyword>
<dbReference type="InterPro" id="IPR058922">
    <property type="entry name" value="WHD_DRP"/>
</dbReference>
<dbReference type="Gene3D" id="1.10.8.430">
    <property type="entry name" value="Helical domain of apoptotic protease-activating factors"/>
    <property type="match status" value="1"/>
</dbReference>
<dbReference type="FunFam" id="1.10.10.10:FF:000322">
    <property type="entry name" value="Probable disease resistance protein At1g63360"/>
    <property type="match status" value="1"/>
</dbReference>
<dbReference type="InterPro" id="IPR001611">
    <property type="entry name" value="Leu-rich_rpt"/>
</dbReference>
<dbReference type="InterPro" id="IPR044974">
    <property type="entry name" value="Disease_R_plants"/>
</dbReference>
<dbReference type="InterPro" id="IPR003591">
    <property type="entry name" value="Leu-rich_rpt_typical-subtyp"/>
</dbReference>
<keyword evidence="6" id="KW-1185">Reference proteome</keyword>
<dbReference type="PANTHER" id="PTHR23155">
    <property type="entry name" value="DISEASE RESISTANCE PROTEIN RP"/>
    <property type="match status" value="1"/>
</dbReference>
<dbReference type="Proteomes" id="UP001168098">
    <property type="component" value="Unassembled WGS sequence"/>
</dbReference>
<evidence type="ECO:0000313" key="6">
    <source>
        <dbReference type="Proteomes" id="UP001168098"/>
    </source>
</evidence>
<dbReference type="Pfam" id="PF23559">
    <property type="entry name" value="WHD_DRP"/>
    <property type="match status" value="1"/>
</dbReference>
<proteinExistence type="predicted"/>
<dbReference type="GO" id="GO:0098542">
    <property type="term" value="P:defense response to other organism"/>
    <property type="evidence" value="ECO:0007669"/>
    <property type="project" value="TreeGrafter"/>
</dbReference>
<dbReference type="InterPro" id="IPR036388">
    <property type="entry name" value="WH-like_DNA-bd_sf"/>
</dbReference>
<dbReference type="PANTHER" id="PTHR23155:SF1192">
    <property type="entry name" value="DISEASE RESISTANCE PROTEIN RFL1-RELATED"/>
    <property type="match status" value="1"/>
</dbReference>
<dbReference type="InterPro" id="IPR027417">
    <property type="entry name" value="P-loop_NTPase"/>
</dbReference>
<name>A0AA38ZQJ3_VITRO</name>
<evidence type="ECO:0000256" key="2">
    <source>
        <dbReference type="ARBA" id="ARBA00022737"/>
    </source>
</evidence>
<dbReference type="SUPFAM" id="SSF52058">
    <property type="entry name" value="L domain-like"/>
    <property type="match status" value="1"/>
</dbReference>
<reference evidence="5 6" key="1">
    <citation type="journal article" date="2023" name="BMC Biotechnol.">
        <title>Vitis rotundifolia cv Carlos genome sequencing.</title>
        <authorList>
            <person name="Huff M."/>
            <person name="Hulse-Kemp A."/>
            <person name="Scheffler B."/>
            <person name="Youngblood R."/>
            <person name="Simpson S."/>
            <person name="Babiker E."/>
            <person name="Staton M."/>
        </authorList>
    </citation>
    <scope>NUCLEOTIDE SEQUENCE [LARGE SCALE GENOMIC DNA]</scope>
    <source>
        <tissue evidence="5">Leaf</tissue>
    </source>
</reference>
<evidence type="ECO:0000259" key="4">
    <source>
        <dbReference type="Pfam" id="PF23559"/>
    </source>
</evidence>
<comment type="caution">
    <text evidence="5">The sequence shown here is derived from an EMBL/GenBank/DDBJ whole genome shotgun (WGS) entry which is preliminary data.</text>
</comment>
<sequence>MEADKKIKVECLTWTEAWELFQMKLGEDTLDFHPEIPELAQAVAQECCGLPHVLTTMGRAMACKKTPQEWKYAIEVLQSSASKFPGMGDRVFPLLKYSYDCLPTVARSCFLYCSLYPEDFRISKPDLIKRWFCEGFLDEFDDMKRAENQGYNIIGTLIYACLLEAGDVDYEVKLHDVIRDMALWVACETGKEQDKFLVKAGRTLTEAPEDAEWMGPKRISLMDNQIEELTGSPKCPNLSTLFLTDNNLKMISDSFFQFMPSLKSLELSNNSITELPRGISNLVSLQYLDLSETNIRELPIELKNLDKLKCLMLVDMTQLSSIPEQLISSLSMLQLIYMVKLGISDGEVLKDGLLSDDNEALVEELESLKYLHDLGVTITSASAFKRLLSSDKLRSCISGVCLETFNGSSSFNLTSLSNVKRLSGLSISNCGSLEDL</sequence>
<dbReference type="GO" id="GO:0043531">
    <property type="term" value="F:ADP binding"/>
    <property type="evidence" value="ECO:0007669"/>
    <property type="project" value="InterPro"/>
</dbReference>
<dbReference type="PROSITE" id="PS51450">
    <property type="entry name" value="LRR"/>
    <property type="match status" value="1"/>
</dbReference>